<dbReference type="InterPro" id="IPR001461">
    <property type="entry name" value="Aspartic_peptidase_A1"/>
</dbReference>
<dbReference type="InterPro" id="IPR033121">
    <property type="entry name" value="PEPTIDASE_A1"/>
</dbReference>
<evidence type="ECO:0000256" key="4">
    <source>
        <dbReference type="ARBA" id="ARBA00022801"/>
    </source>
</evidence>
<accession>A0A822YP97</accession>
<gene>
    <name evidence="9" type="ORF">HUJ06_011527</name>
</gene>
<name>A0A822YP97_NELNU</name>
<dbReference type="AlphaFoldDB" id="A0A822YP97"/>
<reference evidence="9 10" key="1">
    <citation type="journal article" date="2020" name="Mol. Biol. Evol.">
        <title>Distinct Expression and Methylation Patterns for Genes with Different Fates following a Single Whole-Genome Duplication in Flowering Plants.</title>
        <authorList>
            <person name="Shi T."/>
            <person name="Rahmani R.S."/>
            <person name="Gugger P.F."/>
            <person name="Wang M."/>
            <person name="Li H."/>
            <person name="Zhang Y."/>
            <person name="Li Z."/>
            <person name="Wang Q."/>
            <person name="Van de Peer Y."/>
            <person name="Marchal K."/>
            <person name="Chen J."/>
        </authorList>
    </citation>
    <scope>NUCLEOTIDE SEQUENCE [LARGE SCALE GENOMIC DNA]</scope>
    <source>
        <tissue evidence="9">Leaf</tissue>
    </source>
</reference>
<comment type="caution">
    <text evidence="9">The sequence shown here is derived from an EMBL/GenBank/DDBJ whole genome shotgun (WGS) entry which is preliminary data.</text>
</comment>
<keyword evidence="5" id="KW-0865">Zymogen</keyword>
<evidence type="ECO:0000256" key="7">
    <source>
        <dbReference type="PIRSR" id="PIRSR601461-2"/>
    </source>
</evidence>
<evidence type="ECO:0000259" key="8">
    <source>
        <dbReference type="PROSITE" id="PS51767"/>
    </source>
</evidence>
<dbReference type="PANTHER" id="PTHR47966:SF28">
    <property type="entry name" value="OS01G0290000 PROTEIN"/>
    <property type="match status" value="1"/>
</dbReference>
<dbReference type="Proteomes" id="UP000607653">
    <property type="component" value="Unassembled WGS sequence"/>
</dbReference>
<dbReference type="Gene3D" id="2.40.70.10">
    <property type="entry name" value="Acid Proteases"/>
    <property type="match status" value="2"/>
</dbReference>
<dbReference type="InterPro" id="IPR021109">
    <property type="entry name" value="Peptidase_aspartic_dom_sf"/>
</dbReference>
<dbReference type="EMBL" id="DUZY01000003">
    <property type="protein sequence ID" value="DAD32676.1"/>
    <property type="molecule type" value="Genomic_DNA"/>
</dbReference>
<feature type="disulfide bond" evidence="7">
    <location>
        <begin position="218"/>
        <end position="222"/>
    </location>
</feature>
<feature type="domain" description="Peptidase A1" evidence="8">
    <location>
        <begin position="9"/>
        <end position="243"/>
    </location>
</feature>
<feature type="disulfide bond" evidence="7">
    <location>
        <begin position="40"/>
        <end position="59"/>
    </location>
</feature>
<dbReference type="GO" id="GO:0006508">
    <property type="term" value="P:proteolysis"/>
    <property type="evidence" value="ECO:0007669"/>
    <property type="project" value="UniProtKB-KW"/>
</dbReference>
<evidence type="ECO:0000256" key="2">
    <source>
        <dbReference type="ARBA" id="ARBA00022670"/>
    </source>
</evidence>
<dbReference type="PANTHER" id="PTHR47966">
    <property type="entry name" value="BETA-SITE APP-CLEAVING ENZYME, ISOFORM A-RELATED"/>
    <property type="match status" value="1"/>
</dbReference>
<dbReference type="Pfam" id="PF00026">
    <property type="entry name" value="Asp"/>
    <property type="match status" value="1"/>
</dbReference>
<dbReference type="FunFam" id="2.40.70.10:FF:000115">
    <property type="entry name" value="Lysosomal aspartic protease"/>
    <property type="match status" value="1"/>
</dbReference>
<keyword evidence="7" id="KW-1015">Disulfide bond</keyword>
<evidence type="ECO:0000256" key="3">
    <source>
        <dbReference type="ARBA" id="ARBA00022750"/>
    </source>
</evidence>
<dbReference type="PRINTS" id="PR00792">
    <property type="entry name" value="PEPSIN"/>
</dbReference>
<organism evidence="9 10">
    <name type="scientific">Nelumbo nucifera</name>
    <name type="common">Sacred lotus</name>
    <dbReference type="NCBI Taxonomy" id="4432"/>
    <lineage>
        <taxon>Eukaryota</taxon>
        <taxon>Viridiplantae</taxon>
        <taxon>Streptophyta</taxon>
        <taxon>Embryophyta</taxon>
        <taxon>Tracheophyta</taxon>
        <taxon>Spermatophyta</taxon>
        <taxon>Magnoliopsida</taxon>
        <taxon>Proteales</taxon>
        <taxon>Nelumbonaceae</taxon>
        <taxon>Nelumbo</taxon>
    </lineage>
</organism>
<proteinExistence type="inferred from homology"/>
<protein>
    <recommendedName>
        <fullName evidence="8">Peptidase A1 domain-containing protein</fullName>
    </recommendedName>
</protein>
<evidence type="ECO:0000313" key="10">
    <source>
        <dbReference type="Proteomes" id="UP000607653"/>
    </source>
</evidence>
<evidence type="ECO:0000256" key="6">
    <source>
        <dbReference type="PIRSR" id="PIRSR601461-1"/>
    </source>
</evidence>
<feature type="active site" evidence="6">
    <location>
        <position position="27"/>
    </location>
</feature>
<keyword evidence="3" id="KW-0064">Aspartyl protease</keyword>
<sequence>MRIGLKKKQLDLTSINAARHNFTVIFDTESSNLWVPSAKCYFSIRFSFTINIFSMHISCYFHSKFKADLSSTYIKIGNSCNIHYGSGSISGFFGEDNIQVGNLVIKDQVFIEATREGSLSFLLAKFDGTLGLGFQEISIGNVVPFWYNMVRQGLINDVVFSFWLNRDPEAEEGGEIVFGGVNEKRFKGKHTCVPITKKGYWQFELGDFLIGNNSTGFCENGCAAIVDSGTYLLAGPTVCNFTF</sequence>
<dbReference type="PROSITE" id="PS51767">
    <property type="entry name" value="PEPTIDASE_A1"/>
    <property type="match status" value="1"/>
</dbReference>
<keyword evidence="4" id="KW-0378">Hydrolase</keyword>
<feature type="active site" evidence="6">
    <location>
        <position position="227"/>
    </location>
</feature>
<evidence type="ECO:0000256" key="1">
    <source>
        <dbReference type="ARBA" id="ARBA00007447"/>
    </source>
</evidence>
<keyword evidence="10" id="KW-1185">Reference proteome</keyword>
<evidence type="ECO:0000256" key="5">
    <source>
        <dbReference type="ARBA" id="ARBA00023145"/>
    </source>
</evidence>
<keyword evidence="2" id="KW-0645">Protease</keyword>
<evidence type="ECO:0000313" key="9">
    <source>
        <dbReference type="EMBL" id="DAD32676.1"/>
    </source>
</evidence>
<comment type="similarity">
    <text evidence="1">Belongs to the peptidase A1 family.</text>
</comment>
<dbReference type="GO" id="GO:0004190">
    <property type="term" value="F:aspartic-type endopeptidase activity"/>
    <property type="evidence" value="ECO:0007669"/>
    <property type="project" value="UniProtKB-KW"/>
</dbReference>
<dbReference type="SUPFAM" id="SSF50630">
    <property type="entry name" value="Acid proteases"/>
    <property type="match status" value="1"/>
</dbReference>